<dbReference type="AlphaFoldDB" id="A0A2T6ZPN6"/>
<dbReference type="Proteomes" id="UP000244722">
    <property type="component" value="Unassembled WGS sequence"/>
</dbReference>
<comment type="caution">
    <text evidence="1">The sequence shown here is derived from an EMBL/GenBank/DDBJ whole genome shotgun (WGS) entry which is preliminary data.</text>
</comment>
<protein>
    <submittedName>
        <fullName evidence="1">Uncharacterized protein</fullName>
    </submittedName>
</protein>
<gene>
    <name evidence="1" type="ORF">B9Z19DRAFT_1194042</name>
</gene>
<dbReference type="EMBL" id="NESQ01000153">
    <property type="protein sequence ID" value="PUU77451.1"/>
    <property type="molecule type" value="Genomic_DNA"/>
</dbReference>
<proteinExistence type="predicted"/>
<reference evidence="1 2" key="1">
    <citation type="submission" date="2017-04" db="EMBL/GenBank/DDBJ databases">
        <title>Draft genome sequence of Tuber borchii Vittad., a whitish edible truffle.</title>
        <authorList>
            <consortium name="DOE Joint Genome Institute"/>
            <person name="Murat C."/>
            <person name="Kuo A."/>
            <person name="Barry K.W."/>
            <person name="Clum A."/>
            <person name="Dockter R.B."/>
            <person name="Fauchery L."/>
            <person name="Iotti M."/>
            <person name="Kohler A."/>
            <person name="Labutti K."/>
            <person name="Lindquist E.A."/>
            <person name="Lipzen A."/>
            <person name="Ohm R.A."/>
            <person name="Wang M."/>
            <person name="Grigoriev I.V."/>
            <person name="Zambonelli A."/>
            <person name="Martin F.M."/>
        </authorList>
    </citation>
    <scope>NUCLEOTIDE SEQUENCE [LARGE SCALE GENOMIC DNA]</scope>
    <source>
        <strain evidence="1 2">Tbo3840</strain>
    </source>
</reference>
<accession>A0A2T6ZPN6</accession>
<evidence type="ECO:0000313" key="2">
    <source>
        <dbReference type="Proteomes" id="UP000244722"/>
    </source>
</evidence>
<name>A0A2T6ZPN6_TUBBO</name>
<sequence length="80" mass="8718">MLRAICYANPSARETAILTVAGSVSGWFAVGYAKQMHIADGYRQRDLEHYAIQTAQKGFHAKDYAAASRAEATAPQEKSV</sequence>
<keyword evidence="2" id="KW-1185">Reference proteome</keyword>
<evidence type="ECO:0000313" key="1">
    <source>
        <dbReference type="EMBL" id="PUU77451.1"/>
    </source>
</evidence>
<organism evidence="1 2">
    <name type="scientific">Tuber borchii</name>
    <name type="common">White truffle</name>
    <dbReference type="NCBI Taxonomy" id="42251"/>
    <lineage>
        <taxon>Eukaryota</taxon>
        <taxon>Fungi</taxon>
        <taxon>Dikarya</taxon>
        <taxon>Ascomycota</taxon>
        <taxon>Pezizomycotina</taxon>
        <taxon>Pezizomycetes</taxon>
        <taxon>Pezizales</taxon>
        <taxon>Tuberaceae</taxon>
        <taxon>Tuber</taxon>
    </lineage>
</organism>